<gene>
    <name evidence="7" type="ORF">S01H4_13394</name>
</gene>
<dbReference type="GO" id="GO:0003729">
    <property type="term" value="F:mRNA binding"/>
    <property type="evidence" value="ECO:0007669"/>
    <property type="project" value="InterPro"/>
</dbReference>
<evidence type="ECO:0000256" key="5">
    <source>
        <dbReference type="ARBA" id="ARBA00022884"/>
    </source>
</evidence>
<dbReference type="EMBL" id="BART01005903">
    <property type="protein sequence ID" value="GAG55012.1"/>
    <property type="molecule type" value="Genomic_DNA"/>
</dbReference>
<evidence type="ECO:0000256" key="4">
    <source>
        <dbReference type="ARBA" id="ARBA00022801"/>
    </source>
</evidence>
<comment type="caution">
    <text evidence="7">The sequence shown here is derived from an EMBL/GenBank/DDBJ whole genome shotgun (WGS) entry which is preliminary data.</text>
</comment>
<dbReference type="Pfam" id="PF07927">
    <property type="entry name" value="HicA_toxin"/>
    <property type="match status" value="1"/>
</dbReference>
<keyword evidence="2" id="KW-0540">Nuclease</keyword>
<dbReference type="InterPro" id="IPR038570">
    <property type="entry name" value="HicA_sf"/>
</dbReference>
<accession>X0Z9M5</accession>
<keyword evidence="1" id="KW-1277">Toxin-antitoxin system</keyword>
<dbReference type="GO" id="GO:0004519">
    <property type="term" value="F:endonuclease activity"/>
    <property type="evidence" value="ECO:0007669"/>
    <property type="project" value="UniProtKB-KW"/>
</dbReference>
<dbReference type="AlphaFoldDB" id="X0Z9M5"/>
<dbReference type="SUPFAM" id="SSF54786">
    <property type="entry name" value="YcfA/nrd intein domain"/>
    <property type="match status" value="1"/>
</dbReference>
<dbReference type="Gene3D" id="3.30.920.30">
    <property type="entry name" value="Hypothetical protein"/>
    <property type="match status" value="1"/>
</dbReference>
<evidence type="ECO:0000256" key="2">
    <source>
        <dbReference type="ARBA" id="ARBA00022722"/>
    </source>
</evidence>
<keyword evidence="3" id="KW-0255">Endonuclease</keyword>
<proteinExistence type="predicted"/>
<evidence type="ECO:0008006" key="8">
    <source>
        <dbReference type="Google" id="ProtNLM"/>
    </source>
</evidence>
<reference evidence="7" key="1">
    <citation type="journal article" date="2014" name="Front. Microbiol.">
        <title>High frequency of phylogenetically diverse reductive dehalogenase-homologous genes in deep subseafloor sedimentary metagenomes.</title>
        <authorList>
            <person name="Kawai M."/>
            <person name="Futagami T."/>
            <person name="Toyoda A."/>
            <person name="Takaki Y."/>
            <person name="Nishi S."/>
            <person name="Hori S."/>
            <person name="Arai W."/>
            <person name="Tsubouchi T."/>
            <person name="Morono Y."/>
            <person name="Uchiyama I."/>
            <person name="Ito T."/>
            <person name="Fujiyama A."/>
            <person name="Inagaki F."/>
            <person name="Takami H."/>
        </authorList>
    </citation>
    <scope>NUCLEOTIDE SEQUENCE</scope>
    <source>
        <strain evidence="7">Expedition CK06-06</strain>
    </source>
</reference>
<evidence type="ECO:0000256" key="3">
    <source>
        <dbReference type="ARBA" id="ARBA00022759"/>
    </source>
</evidence>
<evidence type="ECO:0000256" key="6">
    <source>
        <dbReference type="ARBA" id="ARBA00023016"/>
    </source>
</evidence>
<sequence>ITKLKKVGFEFDRSAKGSHEIWRYPVNRKRTTIPNHPKDLPEGTLKAILRQAGI</sequence>
<organism evidence="7">
    <name type="scientific">marine sediment metagenome</name>
    <dbReference type="NCBI Taxonomy" id="412755"/>
    <lineage>
        <taxon>unclassified sequences</taxon>
        <taxon>metagenomes</taxon>
        <taxon>ecological metagenomes</taxon>
    </lineage>
</organism>
<dbReference type="InterPro" id="IPR012933">
    <property type="entry name" value="HicA_mRNA_interferase"/>
</dbReference>
<feature type="non-terminal residue" evidence="7">
    <location>
        <position position="1"/>
    </location>
</feature>
<keyword evidence="5" id="KW-0694">RNA-binding</keyword>
<keyword evidence="6" id="KW-0346">Stress response</keyword>
<evidence type="ECO:0000313" key="7">
    <source>
        <dbReference type="EMBL" id="GAG55012.1"/>
    </source>
</evidence>
<protein>
    <recommendedName>
        <fullName evidence="8">Addiction module toxin, HicA family</fullName>
    </recommendedName>
</protein>
<name>X0Z9M5_9ZZZZ</name>
<keyword evidence="4" id="KW-0378">Hydrolase</keyword>
<evidence type="ECO:0000256" key="1">
    <source>
        <dbReference type="ARBA" id="ARBA00022649"/>
    </source>
</evidence>
<dbReference type="GO" id="GO:0016787">
    <property type="term" value="F:hydrolase activity"/>
    <property type="evidence" value="ECO:0007669"/>
    <property type="project" value="UniProtKB-KW"/>
</dbReference>